<keyword evidence="1" id="KW-0175">Coiled coil</keyword>
<feature type="coiled-coil region" evidence="1">
    <location>
        <begin position="119"/>
        <end position="153"/>
    </location>
</feature>
<reference evidence="2 3" key="1">
    <citation type="submission" date="2009-08" db="EMBL/GenBank/DDBJ databases">
        <title>The Genome Sequence of Spizellomyces punctatus strain DAOM BR117.</title>
        <authorList>
            <consortium name="The Broad Institute Genome Sequencing Platform"/>
            <person name="Russ C."/>
            <person name="Cuomo C."/>
            <person name="Shea T."/>
            <person name="Young S.K."/>
            <person name="Zeng Q."/>
            <person name="Koehrsen M."/>
            <person name="Haas B."/>
            <person name="Borodovsky M."/>
            <person name="Guigo R."/>
            <person name="Alvarado L."/>
            <person name="Berlin A."/>
            <person name="Bochicchio J."/>
            <person name="Borenstein D."/>
            <person name="Chapman S."/>
            <person name="Chen Z."/>
            <person name="Engels R."/>
            <person name="Freedman E."/>
            <person name="Gellesch M."/>
            <person name="Goldberg J."/>
            <person name="Griggs A."/>
            <person name="Gujja S."/>
            <person name="Heiman D."/>
            <person name="Hepburn T."/>
            <person name="Howarth C."/>
            <person name="Jen D."/>
            <person name="Larson L."/>
            <person name="Lewis B."/>
            <person name="Mehta T."/>
            <person name="Park D."/>
            <person name="Pearson M."/>
            <person name="Roberts A."/>
            <person name="Saif S."/>
            <person name="Shenoy N."/>
            <person name="Sisk P."/>
            <person name="Stolte C."/>
            <person name="Sykes S."/>
            <person name="Thomson T."/>
            <person name="Walk T."/>
            <person name="White J."/>
            <person name="Yandava C."/>
            <person name="Burger G."/>
            <person name="Gray M.W."/>
            <person name="Holland P.W.H."/>
            <person name="King N."/>
            <person name="Lang F.B.F."/>
            <person name="Roger A.J."/>
            <person name="Ruiz-Trillo I."/>
            <person name="Lander E."/>
            <person name="Nusbaum C."/>
        </authorList>
    </citation>
    <scope>NUCLEOTIDE SEQUENCE [LARGE SCALE GENOMIC DNA]</scope>
    <source>
        <strain evidence="2 3">DAOM BR117</strain>
    </source>
</reference>
<dbReference type="RefSeq" id="XP_016604408.1">
    <property type="nucleotide sequence ID" value="XM_016756427.1"/>
</dbReference>
<proteinExistence type="predicted"/>
<dbReference type="GeneID" id="27691441"/>
<dbReference type="AlphaFoldDB" id="A0A0L0H6K9"/>
<accession>A0A0L0H6K9</accession>
<evidence type="ECO:0000313" key="3">
    <source>
        <dbReference type="Proteomes" id="UP000053201"/>
    </source>
</evidence>
<sequence>MTDLRPSFVAFVENHQLKAAAAAPRTHVFLQSDLQQFLAYVRTGNMPIFSLVNRLDSTAAELRRHVENHLLPEIRRLHNEKIVSELCRVCTRLPSRERFDLLRDDERDTDEFQMIDNPCSAHSERIKALECENQELTAKLHSYKTVVGRLEAKKYAISQQLHYLEDGLQQAIETIRVCADRDATIHQQLVEELQWKESALATLECQLSVTSASKGFYELDSKWNPTQLIQNFEELFTEVHSWIAPLVTNPKAKKCDKQQIRALEGLRNTFVAHGVARKVTDKNEAVCVVEAAVSEILMRVLTAFNELSEDLSYLRQIGPSTEQEQQSRKDADEAFLRSYWKRMSDAYDAKILPDNWKKDVDSLVDQTTQKLDCLLMAHILNRDNETQREEIVQRCMHLRLQCGALGVTPFLPPPRNPNCNTYVQFLEQYVDKVPRGMLPLTPSQLDPEIMEIKSARKKTNVQFDFAYFPGLRNEKTVLVKCRAWCS</sequence>
<evidence type="ECO:0000313" key="2">
    <source>
        <dbReference type="EMBL" id="KNC96368.1"/>
    </source>
</evidence>
<organism evidence="2 3">
    <name type="scientific">Spizellomyces punctatus (strain DAOM BR117)</name>
    <dbReference type="NCBI Taxonomy" id="645134"/>
    <lineage>
        <taxon>Eukaryota</taxon>
        <taxon>Fungi</taxon>
        <taxon>Fungi incertae sedis</taxon>
        <taxon>Chytridiomycota</taxon>
        <taxon>Chytridiomycota incertae sedis</taxon>
        <taxon>Chytridiomycetes</taxon>
        <taxon>Spizellomycetales</taxon>
        <taxon>Spizellomycetaceae</taxon>
        <taxon>Spizellomyces</taxon>
    </lineage>
</organism>
<dbReference type="InParanoid" id="A0A0L0H6K9"/>
<dbReference type="EMBL" id="KQ257469">
    <property type="protein sequence ID" value="KNC96368.1"/>
    <property type="molecule type" value="Genomic_DNA"/>
</dbReference>
<protein>
    <submittedName>
        <fullName evidence="2">Uncharacterized protein</fullName>
    </submittedName>
</protein>
<dbReference type="VEuPathDB" id="FungiDB:SPPG_08268"/>
<dbReference type="OrthoDB" id="10360023at2759"/>
<evidence type="ECO:0000256" key="1">
    <source>
        <dbReference type="SAM" id="Coils"/>
    </source>
</evidence>
<keyword evidence="3" id="KW-1185">Reference proteome</keyword>
<dbReference type="Proteomes" id="UP000053201">
    <property type="component" value="Unassembled WGS sequence"/>
</dbReference>
<name>A0A0L0H6K9_SPIPD</name>
<gene>
    <name evidence="2" type="ORF">SPPG_08268</name>
</gene>